<dbReference type="OrthoDB" id="6159137at2759"/>
<feature type="compositionally biased region" description="Low complexity" evidence="3">
    <location>
        <begin position="205"/>
        <end position="217"/>
    </location>
</feature>
<dbReference type="SUPFAM" id="SSF54928">
    <property type="entry name" value="RNA-binding domain, RBD"/>
    <property type="match status" value="2"/>
</dbReference>
<dbReference type="InterPro" id="IPR000504">
    <property type="entry name" value="RRM_dom"/>
</dbReference>
<name>A0A316UDC2_9BASI</name>
<dbReference type="InterPro" id="IPR012677">
    <property type="entry name" value="Nucleotide-bd_a/b_plait_sf"/>
</dbReference>
<dbReference type="PANTHER" id="PTHR48027">
    <property type="entry name" value="HETEROGENEOUS NUCLEAR RIBONUCLEOPROTEIN 87F-RELATED"/>
    <property type="match status" value="1"/>
</dbReference>
<evidence type="ECO:0000256" key="2">
    <source>
        <dbReference type="PROSITE-ProRule" id="PRU00176"/>
    </source>
</evidence>
<dbReference type="InterPro" id="IPR035979">
    <property type="entry name" value="RBD_domain_sf"/>
</dbReference>
<proteinExistence type="predicted"/>
<feature type="compositionally biased region" description="Basic and acidic residues" evidence="3">
    <location>
        <begin position="820"/>
        <end position="835"/>
    </location>
</feature>
<evidence type="ECO:0000256" key="3">
    <source>
        <dbReference type="SAM" id="MobiDB-lite"/>
    </source>
</evidence>
<evidence type="ECO:0000259" key="4">
    <source>
        <dbReference type="PROSITE" id="PS50102"/>
    </source>
</evidence>
<feature type="domain" description="RRM" evidence="4">
    <location>
        <begin position="115"/>
        <end position="193"/>
    </location>
</feature>
<feature type="compositionally biased region" description="Polar residues" evidence="3">
    <location>
        <begin position="186"/>
        <end position="204"/>
    </location>
</feature>
<dbReference type="Proteomes" id="UP000245942">
    <property type="component" value="Unassembled WGS sequence"/>
</dbReference>
<dbReference type="PROSITE" id="PS50102">
    <property type="entry name" value="RRM"/>
    <property type="match status" value="2"/>
</dbReference>
<feature type="region of interest" description="Disordered" evidence="3">
    <location>
        <begin position="812"/>
        <end position="893"/>
    </location>
</feature>
<dbReference type="Gene3D" id="3.30.70.330">
    <property type="match status" value="2"/>
</dbReference>
<protein>
    <recommendedName>
        <fullName evidence="4">RRM domain-containing protein</fullName>
    </recommendedName>
</protein>
<dbReference type="SMART" id="SM00360">
    <property type="entry name" value="RRM"/>
    <property type="match status" value="2"/>
</dbReference>
<sequence>MPDSIWAPRSAARAQPGHFIPDTSCHPHLLSPRLHLSDHPPEIPDSALANGPLKPFRPIKICIQRDSTDALDGGGTSGTIEFQNFHSAEKALATISTISLSINPPGAYQVPSSATPVWVRNLPIDVDEGYLFDLFRPFGPLQSVRCIKLGPRDDVLGTAKLYYFREESARLAKSIMDGTEVEGQTISVTAGPTAPATQQETTRTAPRSSPMSAAAAPFVPRNSLHMSPRAPHLPPSLPATPPPRVQQEGFQALLASPNYMPAIPLPAQLHPINGPILPVPGTNLKYSPRQSTYIDPRNLYCKNLDHSIDDDALTTIFQEFGQIVSARVITDDNSNSRGHGFVSFHYAEEAAHALAALNGALIRGRPMYVRLHEPKEPRKNKLARQFGVGGSSGSPSDRAGTSNPSQPNTPRRGPANELAAAASAQGDRVQPPGADLSMDKPEGVAPIAREERENPNWPGRQPYLRNTLLGQISVAPAALNGTASVRDIVDALATLQIDDQLRAMMNPSVLEERIIDVHEGRLAPPTLSSRAETALGLTGVPSPHAEENPTADNGLTTEAMPLPAGAGNAEPAGGLESQSNALSDEERKQLLSAVTGALPEGSPVDAVTDRLASLDWRDRALCLHNDEYLVLKIREAESARSIVAGPETSTGQVGAVEAKGTALGISQPPTETSVNHLQYRSKASQTEESSFVIPLETLAERNCREIIALVEAAAVNETIGMGGIHPSELPLGPVTNDQRRDAALRLQGILKERRHVDQKQRLGDILYHEIKAALKKSKYPCHRGYPAKITIALLEEGIPAAFGDDHDIDEKQEEQPDAESTEKEDKGKGKAKEDTSAVVVESAPVEPTGSTSVKDEKTSIKTTEETPAGLGTSGSTNPTPTGENADDASEDRPPIFHIPATQQVRRHLDAQQHVLEQAEHSEHFRSIVQVIVFYPDLFRVKVLREARKLGAKPVGEE</sequence>
<dbReference type="EMBL" id="KZ819322">
    <property type="protein sequence ID" value="PWN23199.1"/>
    <property type="molecule type" value="Genomic_DNA"/>
</dbReference>
<dbReference type="CDD" id="cd00590">
    <property type="entry name" value="RRM_SF"/>
    <property type="match status" value="1"/>
</dbReference>
<feature type="region of interest" description="Disordered" evidence="3">
    <location>
        <begin position="538"/>
        <end position="582"/>
    </location>
</feature>
<dbReference type="AlphaFoldDB" id="A0A316UDC2"/>
<evidence type="ECO:0000313" key="6">
    <source>
        <dbReference type="Proteomes" id="UP000245942"/>
    </source>
</evidence>
<reference evidence="5 6" key="1">
    <citation type="journal article" date="2018" name="Mol. Biol. Evol.">
        <title>Broad Genomic Sampling Reveals a Smut Pathogenic Ancestry of the Fungal Clade Ustilaginomycotina.</title>
        <authorList>
            <person name="Kijpornyongpan T."/>
            <person name="Mondo S.J."/>
            <person name="Barry K."/>
            <person name="Sandor L."/>
            <person name="Lee J."/>
            <person name="Lipzen A."/>
            <person name="Pangilinan J."/>
            <person name="LaButti K."/>
            <person name="Hainaut M."/>
            <person name="Henrissat B."/>
            <person name="Grigoriev I.V."/>
            <person name="Spatafora J.W."/>
            <person name="Aime M.C."/>
        </authorList>
    </citation>
    <scope>NUCLEOTIDE SEQUENCE [LARGE SCALE GENOMIC DNA]</scope>
    <source>
        <strain evidence="5 6">MCA 4718</strain>
    </source>
</reference>
<dbReference type="RefSeq" id="XP_025350359.1">
    <property type="nucleotide sequence ID" value="XM_025491739.1"/>
</dbReference>
<feature type="region of interest" description="Disordered" evidence="3">
    <location>
        <begin position="372"/>
        <end position="441"/>
    </location>
</feature>
<feature type="compositionally biased region" description="Basic and acidic residues" evidence="3">
    <location>
        <begin position="853"/>
        <end position="864"/>
    </location>
</feature>
<organism evidence="5 6">
    <name type="scientific">Pseudomicrostroma glucosiphilum</name>
    <dbReference type="NCBI Taxonomy" id="1684307"/>
    <lineage>
        <taxon>Eukaryota</taxon>
        <taxon>Fungi</taxon>
        <taxon>Dikarya</taxon>
        <taxon>Basidiomycota</taxon>
        <taxon>Ustilaginomycotina</taxon>
        <taxon>Exobasidiomycetes</taxon>
        <taxon>Microstromatales</taxon>
        <taxon>Microstromatales incertae sedis</taxon>
        <taxon>Pseudomicrostroma</taxon>
    </lineage>
</organism>
<feature type="region of interest" description="Disordered" evidence="3">
    <location>
        <begin position="186"/>
        <end position="244"/>
    </location>
</feature>
<evidence type="ECO:0000256" key="1">
    <source>
        <dbReference type="ARBA" id="ARBA00022884"/>
    </source>
</evidence>
<gene>
    <name evidence="5" type="ORF">BCV69DRAFT_280810</name>
</gene>
<feature type="compositionally biased region" description="Low complexity" evidence="3">
    <location>
        <begin position="561"/>
        <end position="576"/>
    </location>
</feature>
<feature type="compositionally biased region" description="Pro residues" evidence="3">
    <location>
        <begin position="231"/>
        <end position="244"/>
    </location>
</feature>
<accession>A0A316UDC2</accession>
<dbReference type="STRING" id="1684307.A0A316UDC2"/>
<feature type="compositionally biased region" description="Polar residues" evidence="3">
    <location>
        <begin position="393"/>
        <end position="409"/>
    </location>
</feature>
<feature type="domain" description="RRM" evidence="4">
    <location>
        <begin position="297"/>
        <end position="374"/>
    </location>
</feature>
<keyword evidence="1 2" id="KW-0694">RNA-binding</keyword>
<dbReference type="GO" id="GO:0003723">
    <property type="term" value="F:RNA binding"/>
    <property type="evidence" value="ECO:0007669"/>
    <property type="project" value="UniProtKB-UniRule"/>
</dbReference>
<dbReference type="GeneID" id="37013473"/>
<dbReference type="Pfam" id="PF00076">
    <property type="entry name" value="RRM_1"/>
    <property type="match status" value="2"/>
</dbReference>
<keyword evidence="6" id="KW-1185">Reference proteome</keyword>
<dbReference type="InterPro" id="IPR052462">
    <property type="entry name" value="SLIRP/GR-RBP-like"/>
</dbReference>
<evidence type="ECO:0000313" key="5">
    <source>
        <dbReference type="EMBL" id="PWN23199.1"/>
    </source>
</evidence>
<feature type="compositionally biased region" description="Low complexity" evidence="3">
    <location>
        <begin position="869"/>
        <end position="882"/>
    </location>
</feature>